<dbReference type="Gene3D" id="3.20.20.70">
    <property type="entry name" value="Aldolase class I"/>
    <property type="match status" value="1"/>
</dbReference>
<dbReference type="PANTHER" id="PTHR34815:SF4">
    <property type="entry name" value="N-ACETYLTRANSFERASE DOMAIN-CONTAINING PROTEIN"/>
    <property type="match status" value="1"/>
</dbReference>
<name>A0A0F4GDC8_9PEZI</name>
<keyword evidence="6" id="KW-1185">Reference proteome</keyword>
<proteinExistence type="predicted"/>
<keyword evidence="1" id="KW-0285">Flavoprotein</keyword>
<dbReference type="InterPro" id="IPR016181">
    <property type="entry name" value="Acyl_CoA_acyltransferase"/>
</dbReference>
<evidence type="ECO:0000313" key="6">
    <source>
        <dbReference type="Proteomes" id="UP000033647"/>
    </source>
</evidence>
<dbReference type="InterPro" id="IPR013785">
    <property type="entry name" value="Aldolase_TIM"/>
</dbReference>
<dbReference type="AlphaFoldDB" id="A0A0F4GDC8"/>
<evidence type="ECO:0000256" key="2">
    <source>
        <dbReference type="ARBA" id="ARBA00022643"/>
    </source>
</evidence>
<dbReference type="GO" id="GO:0018580">
    <property type="term" value="F:nitronate monooxygenase activity"/>
    <property type="evidence" value="ECO:0007669"/>
    <property type="project" value="InterPro"/>
</dbReference>
<keyword evidence="3" id="KW-0560">Oxidoreductase</keyword>
<dbReference type="Gene3D" id="3.40.630.30">
    <property type="match status" value="1"/>
</dbReference>
<dbReference type="Proteomes" id="UP000033647">
    <property type="component" value="Unassembled WGS sequence"/>
</dbReference>
<evidence type="ECO:0000256" key="1">
    <source>
        <dbReference type="ARBA" id="ARBA00022630"/>
    </source>
</evidence>
<dbReference type="PANTHER" id="PTHR34815">
    <property type="entry name" value="LYSINE ACETYLTRANSFERASE"/>
    <property type="match status" value="1"/>
</dbReference>
<dbReference type="Pfam" id="PF03060">
    <property type="entry name" value="NMO"/>
    <property type="match status" value="1"/>
</dbReference>
<dbReference type="InterPro" id="IPR004136">
    <property type="entry name" value="NMO"/>
</dbReference>
<evidence type="ECO:0000256" key="3">
    <source>
        <dbReference type="ARBA" id="ARBA00023002"/>
    </source>
</evidence>
<protein>
    <recommendedName>
        <fullName evidence="4">LYC1 C-terminal domain-containing protein</fullName>
    </recommendedName>
</protein>
<dbReference type="InterPro" id="IPR055100">
    <property type="entry name" value="GNAT_LYC1-like"/>
</dbReference>
<dbReference type="Pfam" id="PF22998">
    <property type="entry name" value="GNAT_LYC1-like"/>
    <property type="match status" value="1"/>
</dbReference>
<organism evidence="5 6">
    <name type="scientific">Zymoseptoria brevis</name>
    <dbReference type="NCBI Taxonomy" id="1047168"/>
    <lineage>
        <taxon>Eukaryota</taxon>
        <taxon>Fungi</taxon>
        <taxon>Dikarya</taxon>
        <taxon>Ascomycota</taxon>
        <taxon>Pezizomycotina</taxon>
        <taxon>Dothideomycetes</taxon>
        <taxon>Dothideomycetidae</taxon>
        <taxon>Mycosphaerellales</taxon>
        <taxon>Mycosphaerellaceae</taxon>
        <taxon>Zymoseptoria</taxon>
    </lineage>
</organism>
<comment type="caution">
    <text evidence="5">The sequence shown here is derived from an EMBL/GenBank/DDBJ whole genome shotgun (WGS) entry which is preliminary data.</text>
</comment>
<dbReference type="STRING" id="1047168.A0A0F4GDC8"/>
<dbReference type="SUPFAM" id="SSF55729">
    <property type="entry name" value="Acyl-CoA N-acyltransferases (Nat)"/>
    <property type="match status" value="1"/>
</dbReference>
<keyword evidence="2" id="KW-0288">FMN</keyword>
<reference evidence="5 6" key="1">
    <citation type="submission" date="2015-03" db="EMBL/GenBank/DDBJ databases">
        <title>RNA-seq based gene annotation and comparative genomics of four Zymoseptoria species reveal species-specific pathogenicity related genes and transposable element activity.</title>
        <authorList>
            <person name="Grandaubert J."/>
            <person name="Bhattacharyya A."/>
            <person name="Stukenbrock E.H."/>
        </authorList>
    </citation>
    <scope>NUCLEOTIDE SEQUENCE [LARGE SCALE GENOMIC DNA]</scope>
    <source>
        <strain evidence="5 6">Zb18110</strain>
    </source>
</reference>
<dbReference type="SUPFAM" id="SSF51412">
    <property type="entry name" value="Inosine monophosphate dehydrogenase (IMPDH)"/>
    <property type="match status" value="1"/>
</dbReference>
<feature type="domain" description="LYC1 C-terminal" evidence="4">
    <location>
        <begin position="167"/>
        <end position="381"/>
    </location>
</feature>
<dbReference type="EMBL" id="LAFY01004104">
    <property type="protein sequence ID" value="KJX94987.1"/>
    <property type="molecule type" value="Genomic_DNA"/>
</dbReference>
<gene>
    <name evidence="5" type="ORF">TI39_contig4145g00011</name>
</gene>
<dbReference type="InterPro" id="IPR053013">
    <property type="entry name" value="LAT"/>
</dbReference>
<evidence type="ECO:0000313" key="5">
    <source>
        <dbReference type="EMBL" id="KJX94987.1"/>
    </source>
</evidence>
<dbReference type="OrthoDB" id="2020070at2759"/>
<dbReference type="CDD" id="cd04730">
    <property type="entry name" value="NPD_like"/>
    <property type="match status" value="1"/>
</dbReference>
<evidence type="ECO:0000259" key="4">
    <source>
        <dbReference type="Pfam" id="PF22998"/>
    </source>
</evidence>
<sequence>MGSMGLPSKDSADLYLVEATPEESHAQLVSNSLEWRGPLNLEKYIERETLAEQELEPDGLTRWMLVYQPDANGPRQVLCGCETFKKKALVGKDGTVEDVISHGIGSVFCPPEFRGKGYAGRMITDLGERLKTWQVEEGKQSPFSILYSDIGKDFYRVRGWQPFPSAHVTLPSREVEVPANVKLLQSEDLPELCTMDEKLLRKAVGESTSGKTKVALVPGHGTLLWHLSRQKTVANTLYKKTPSVHGAMVGDTPGSRVWAYWTRVWAGPEEDPPSTLHILRLVIEDESFSDFTAASPEGVAKLQDSQVVRDIEAIFRVAQAEAGRWNMGEVLLWNSSSAALAAAQRVESSAEVVHREKESIASLRWYGSGSWEDVQWLANENREPGRYLNCVSETLAFLLVLIQKHAVHFVAPFSLSEFLLVPVVQGGMMWVGYAELASAVSNAGGLGIITSLTQPTPEDLRKEIRRCKKMTSKPFGVNLTMLPSINPPDYLAYTQVIIDEGIKIVETAGNNIKEPVARFKAAGCTILHKCTTIRHALSAVKLGVDFLSIDGFECAGHVGETDIPNFILLSRARQELGNIPFIASGGFADGQGLAGALALGACGINMGTRFMCTVEAPIHNNIKESIVKASENDTELVLRRWKNTSRMFKNKITDEALKIERSSTTGKFEEVQPLVAGSRGRQVFLNGDPDYGVWTAGLCIGLIHDIPSCADLVKRIEREALETISKQMSYIKDRARL</sequence>
<accession>A0A0F4GDC8</accession>